<dbReference type="PANTHER" id="PTHR38776">
    <property type="entry name" value="MLTA-INTERACTING PROTEIN-RELATED"/>
    <property type="match status" value="1"/>
</dbReference>
<keyword evidence="4" id="KW-0472">Membrane</keyword>
<evidence type="ECO:0000256" key="5">
    <source>
        <dbReference type="ARBA" id="ARBA00023237"/>
    </source>
</evidence>
<comment type="subcellular location">
    <subcellularLocation>
        <location evidence="1">Cell outer membrane</location>
    </subcellularLocation>
</comment>
<name>A0A418SFQ4_9RHOB</name>
<keyword evidence="5" id="KW-0998">Cell outer membrane</keyword>
<protein>
    <submittedName>
        <fullName evidence="6">Uncharacterized protein</fullName>
    </submittedName>
</protein>
<sequence length="259" mass="27491">MKRQIAAAMVLLAPPALAESPVLDLPGFPDFAAVGIGAGPQYIGSGDTIRAAAPLIRKSFDRRYISLEANYLSVNLVDDPHWKAGPAGILRFGRGDVQDAQVAALPDIDMSVDLGGFVAWETGGADPRDRWHIGTGALQDATGAHGGHVMDLNLRRWLPMGRYGAFGLGLAGSWGSASYMDSYFSVTSAGSAASGLTEYSARSGWRDARLTAVFVQPVSEDWAVVGGMIYSYLLDDAANSPVVRRRSQLYAGAGIARSW</sequence>
<organism evidence="6 7">
    <name type="scientific">Pseudooceanicola algae</name>
    <dbReference type="NCBI Taxonomy" id="1537215"/>
    <lineage>
        <taxon>Bacteria</taxon>
        <taxon>Pseudomonadati</taxon>
        <taxon>Pseudomonadota</taxon>
        <taxon>Alphaproteobacteria</taxon>
        <taxon>Rhodobacterales</taxon>
        <taxon>Paracoccaceae</taxon>
        <taxon>Pseudooceanicola</taxon>
    </lineage>
</organism>
<gene>
    <name evidence="6" type="ORF">PSAL_027820</name>
</gene>
<keyword evidence="7" id="KW-1185">Reference proteome</keyword>
<proteinExistence type="inferred from homology"/>
<reference evidence="6 7" key="1">
    <citation type="submission" date="2020-08" db="EMBL/GenBank/DDBJ databases">
        <title>Genome sequence of Rhodobacteraceae bacterium Lw-13e.</title>
        <authorList>
            <person name="Poehlein A."/>
            <person name="Wolter L."/>
            <person name="Daniel R."/>
            <person name="Brinkhoff T."/>
        </authorList>
    </citation>
    <scope>NUCLEOTIDE SEQUENCE [LARGE SCALE GENOMIC DNA]</scope>
    <source>
        <strain evidence="6 7">Lw-13e</strain>
    </source>
</reference>
<dbReference type="OrthoDB" id="5462484at2"/>
<dbReference type="Proteomes" id="UP000283786">
    <property type="component" value="Chromosome"/>
</dbReference>
<dbReference type="EMBL" id="CP060436">
    <property type="protein sequence ID" value="QPM91528.1"/>
    <property type="molecule type" value="Genomic_DNA"/>
</dbReference>
<evidence type="ECO:0000313" key="6">
    <source>
        <dbReference type="EMBL" id="QPM91528.1"/>
    </source>
</evidence>
<evidence type="ECO:0000256" key="2">
    <source>
        <dbReference type="ARBA" id="ARBA00005722"/>
    </source>
</evidence>
<keyword evidence="3" id="KW-0732">Signal</keyword>
<comment type="similarity">
    <text evidence="2">Belongs to the MipA/OmpV family.</text>
</comment>
<evidence type="ECO:0000313" key="7">
    <source>
        <dbReference type="Proteomes" id="UP000283786"/>
    </source>
</evidence>
<accession>A0A418SFQ4</accession>
<dbReference type="KEGG" id="palw:PSAL_027820"/>
<dbReference type="Pfam" id="PF06629">
    <property type="entry name" value="MipA"/>
    <property type="match status" value="1"/>
</dbReference>
<evidence type="ECO:0000256" key="3">
    <source>
        <dbReference type="ARBA" id="ARBA00022729"/>
    </source>
</evidence>
<dbReference type="InterPro" id="IPR010583">
    <property type="entry name" value="MipA"/>
</dbReference>
<dbReference type="AlphaFoldDB" id="A0A418SFQ4"/>
<evidence type="ECO:0000256" key="1">
    <source>
        <dbReference type="ARBA" id="ARBA00004442"/>
    </source>
</evidence>
<dbReference type="GO" id="GO:0009279">
    <property type="term" value="C:cell outer membrane"/>
    <property type="evidence" value="ECO:0007669"/>
    <property type="project" value="UniProtKB-SubCell"/>
</dbReference>
<dbReference type="PANTHER" id="PTHR38776:SF1">
    <property type="entry name" value="MLTA-INTERACTING PROTEIN-RELATED"/>
    <property type="match status" value="1"/>
</dbReference>
<dbReference type="RefSeq" id="WP_119839523.1">
    <property type="nucleotide sequence ID" value="NZ_CP060436.1"/>
</dbReference>
<evidence type="ECO:0000256" key="4">
    <source>
        <dbReference type="ARBA" id="ARBA00023136"/>
    </source>
</evidence>